<feature type="domain" description="ShKT" evidence="3">
    <location>
        <begin position="214"/>
        <end position="250"/>
    </location>
</feature>
<dbReference type="InterPro" id="IPR003582">
    <property type="entry name" value="ShKT_dom"/>
</dbReference>
<feature type="domain" description="ShKT" evidence="3">
    <location>
        <begin position="259"/>
        <end position="296"/>
    </location>
</feature>
<evidence type="ECO:0000259" key="3">
    <source>
        <dbReference type="PROSITE" id="PS51670"/>
    </source>
</evidence>
<evidence type="ECO:0000256" key="1">
    <source>
        <dbReference type="PROSITE-ProRule" id="PRU01005"/>
    </source>
</evidence>
<dbReference type="Pfam" id="PF02140">
    <property type="entry name" value="SUEL_Lectin"/>
    <property type="match status" value="2"/>
</dbReference>
<reference evidence="4 5" key="1">
    <citation type="submission" date="2020-08" db="EMBL/GenBank/DDBJ databases">
        <authorList>
            <person name="Hejnol A."/>
        </authorList>
    </citation>
    <scope>NUCLEOTIDE SEQUENCE [LARGE SCALE GENOMIC DNA]</scope>
</reference>
<feature type="domain" description="ShKT" evidence="3">
    <location>
        <begin position="352"/>
        <end position="388"/>
    </location>
</feature>
<gene>
    <name evidence="4" type="ORF">DGYR_LOCUS10157</name>
</gene>
<dbReference type="OrthoDB" id="5856354at2759"/>
<organism evidence="4 5">
    <name type="scientific">Dimorphilus gyrociliatus</name>
    <dbReference type="NCBI Taxonomy" id="2664684"/>
    <lineage>
        <taxon>Eukaryota</taxon>
        <taxon>Metazoa</taxon>
        <taxon>Spiralia</taxon>
        <taxon>Lophotrochozoa</taxon>
        <taxon>Annelida</taxon>
        <taxon>Polychaeta</taxon>
        <taxon>Polychaeta incertae sedis</taxon>
        <taxon>Dinophilidae</taxon>
        <taxon>Dimorphilus</taxon>
    </lineage>
</organism>
<dbReference type="GO" id="GO:0030246">
    <property type="term" value="F:carbohydrate binding"/>
    <property type="evidence" value="ECO:0007669"/>
    <property type="project" value="InterPro"/>
</dbReference>
<accession>A0A7I8W6B3</accession>
<dbReference type="CDD" id="cd22823">
    <property type="entry name" value="Gal_Rha_Lectin"/>
    <property type="match status" value="1"/>
</dbReference>
<dbReference type="InterPro" id="IPR043159">
    <property type="entry name" value="Lectin_gal-bd_sf"/>
</dbReference>
<dbReference type="SMART" id="SM00254">
    <property type="entry name" value="ShKT"/>
    <property type="match status" value="5"/>
</dbReference>
<name>A0A7I8W6B3_9ANNE</name>
<dbReference type="EMBL" id="CAJFCJ010000017">
    <property type="protein sequence ID" value="CAD5122337.1"/>
    <property type="molecule type" value="Genomic_DNA"/>
</dbReference>
<evidence type="ECO:0000259" key="2">
    <source>
        <dbReference type="PROSITE" id="PS50228"/>
    </source>
</evidence>
<dbReference type="PROSITE" id="PS50228">
    <property type="entry name" value="SUEL_LECTIN"/>
    <property type="match status" value="1"/>
</dbReference>
<evidence type="ECO:0000313" key="4">
    <source>
        <dbReference type="EMBL" id="CAD5122337.1"/>
    </source>
</evidence>
<keyword evidence="5" id="KW-1185">Reference proteome</keyword>
<dbReference type="AlphaFoldDB" id="A0A7I8W6B3"/>
<dbReference type="Pfam" id="PF01549">
    <property type="entry name" value="ShK"/>
    <property type="match status" value="6"/>
</dbReference>
<dbReference type="Proteomes" id="UP000549394">
    <property type="component" value="Unassembled WGS sequence"/>
</dbReference>
<dbReference type="PROSITE" id="PS51670">
    <property type="entry name" value="SHKT"/>
    <property type="match status" value="3"/>
</dbReference>
<proteinExistence type="predicted"/>
<feature type="domain" description="SUEL-type lectin" evidence="2">
    <location>
        <begin position="19"/>
        <end position="115"/>
    </location>
</feature>
<dbReference type="InterPro" id="IPR000922">
    <property type="entry name" value="Lectin_gal-bd_dom"/>
</dbReference>
<dbReference type="Gene3D" id="2.60.120.740">
    <property type="match status" value="2"/>
</dbReference>
<comment type="caution">
    <text evidence="1">Lacks conserved residue(s) required for the propagation of feature annotation.</text>
</comment>
<comment type="caution">
    <text evidence="4">The sequence shown here is derived from an EMBL/GenBank/DDBJ whole genome shotgun (WGS) entry which is preliminary data.</text>
</comment>
<protein>
    <submittedName>
        <fullName evidence="4">DgyrCDS10778</fullName>
    </submittedName>
</protein>
<sequence length="539" mass="61969">MFNSLSAIGFKPLKYQGKLCESEAWDIQCEGDRFIHVVGINYGRTEGDSHCLPFIDNNSTIIEECHTNAINITTLVKEDCDGKTECSLDISRLAEHAKHCPNNSYPYLDLHYECVVKTKTRYICKTEGPMSIICPSDHLIMIRNAVFGQIAGEDRCSSLEAPKANCSSLNTLKYVYYQCQKTSNCEISWEANDPCPIDNDLNSFLEVEYACLKCKNEKPNRKCNHLAKIGHCHKNPGWMYTYCRKSCWKCRTIRDIEQCKNTAIADNQCEQWVREGKCYSDRKHMLLFCLKSCRKCREPKGIPTCVNNLLDDALCERLAYYGFCQYNHDSMNDLCFKTCSGCEFIDSKGDICDNPSGDENCNKWASTNECDLNRDWMSQQCTRACKRCNEVKRTKEELPKIDCFNSFGDETCRKWGTDIHCHINPQWMLHICYKTCSKCDEKAEPKCVNLIGDDSICLRWGISGLCVKRRNFMEQYCYKMCTHCKPIKEKPIDCSSIRKECADWIKINGCSKKKGSMSILCFKECEACQLNIDNTITLR</sequence>
<evidence type="ECO:0000313" key="5">
    <source>
        <dbReference type="Proteomes" id="UP000549394"/>
    </source>
</evidence>